<feature type="signal peptide" evidence="4">
    <location>
        <begin position="1"/>
        <end position="24"/>
    </location>
</feature>
<evidence type="ECO:0000256" key="2">
    <source>
        <dbReference type="ARBA" id="ARBA00022729"/>
    </source>
</evidence>
<keyword evidence="2 4" id="KW-0732">Signal</keyword>
<dbReference type="Pfam" id="PF13144">
    <property type="entry name" value="ChapFlgA"/>
    <property type="match status" value="1"/>
</dbReference>
<dbReference type="PANTHER" id="PTHR36307">
    <property type="entry name" value="FLAGELLA BASAL BODY P-RING FORMATION PROTEIN FLGA"/>
    <property type="match status" value="1"/>
</dbReference>
<evidence type="ECO:0000313" key="6">
    <source>
        <dbReference type="EMBL" id="RDE10260.1"/>
    </source>
</evidence>
<dbReference type="PANTHER" id="PTHR36307:SF1">
    <property type="entry name" value="FLAGELLA BASAL BODY P-RING FORMATION PROTEIN FLGA"/>
    <property type="match status" value="1"/>
</dbReference>
<evidence type="ECO:0000256" key="4">
    <source>
        <dbReference type="SAM" id="SignalP"/>
    </source>
</evidence>
<proteinExistence type="predicted"/>
<accession>A0A369WA67</accession>
<evidence type="ECO:0000256" key="3">
    <source>
        <dbReference type="ARBA" id="ARBA00022764"/>
    </source>
</evidence>
<feature type="chain" id="PRO_5016969137" evidence="4">
    <location>
        <begin position="25"/>
        <end position="317"/>
    </location>
</feature>
<keyword evidence="6" id="KW-0282">Flagellum</keyword>
<reference evidence="7" key="1">
    <citation type="submission" date="2018-07" db="EMBL/GenBank/DDBJ databases">
        <authorList>
            <person name="Liu B.-T."/>
            <person name="Du Z."/>
        </authorList>
    </citation>
    <scope>NUCLEOTIDE SEQUENCE [LARGE SCALE GENOMIC DNA]</scope>
    <source>
        <strain evidence="7">XYN52</strain>
    </source>
</reference>
<dbReference type="CDD" id="cd11614">
    <property type="entry name" value="SAF_CpaB_FlgA_like"/>
    <property type="match status" value="1"/>
</dbReference>
<dbReference type="Proteomes" id="UP000253759">
    <property type="component" value="Unassembled WGS sequence"/>
</dbReference>
<dbReference type="NCBIfam" id="TIGR03170">
    <property type="entry name" value="flgA_cterm"/>
    <property type="match status" value="1"/>
</dbReference>
<dbReference type="OrthoDB" id="5323072at2"/>
<keyword evidence="7" id="KW-1185">Reference proteome</keyword>
<evidence type="ECO:0000256" key="1">
    <source>
        <dbReference type="ARBA" id="ARBA00004418"/>
    </source>
</evidence>
<dbReference type="InterPro" id="IPR039246">
    <property type="entry name" value="Flagellar_FlgA"/>
</dbReference>
<evidence type="ECO:0000259" key="5">
    <source>
        <dbReference type="SMART" id="SM00858"/>
    </source>
</evidence>
<comment type="caution">
    <text evidence="6">The sequence shown here is derived from an EMBL/GenBank/DDBJ whole genome shotgun (WGS) entry which is preliminary data.</text>
</comment>
<dbReference type="Gene3D" id="2.30.30.760">
    <property type="match status" value="1"/>
</dbReference>
<dbReference type="GO" id="GO:0044780">
    <property type="term" value="P:bacterial-type flagellum assembly"/>
    <property type="evidence" value="ECO:0007669"/>
    <property type="project" value="InterPro"/>
</dbReference>
<protein>
    <submittedName>
        <fullName evidence="6">Flagella basal body P-ring formation protein FlgA</fullName>
    </submittedName>
</protein>
<dbReference type="GO" id="GO:0042597">
    <property type="term" value="C:periplasmic space"/>
    <property type="evidence" value="ECO:0007669"/>
    <property type="project" value="UniProtKB-SubCell"/>
</dbReference>
<keyword evidence="6" id="KW-0966">Cell projection</keyword>
<sequence>MFVSLLKRASLSLAIAAIASSAFAMPVLRGDITVSAPIVTIGDLFENAGLKAETAIFRAPAPGTTGTVTLDDIASAAGAAGITEFEPAGLTAIRVSRAGTAIDLPLIADLIESDLRQRGILTEGMQMELSLDAPLPALAATDAARPATLEILRYMPGSASISARFLVSGASAPLDISGQIQLMVEAPHLARTLPEGAVLGADDVVMRLVPLAYAETAGLVAYQEAIGMQLQRQTRAGVMLRPADIAAPQVVGRNETVTIIYREGALTLTATGKALNAASLSQPVSVLNTMSNKVLLGTATGNGTVTILSGPQQVAGL</sequence>
<feature type="domain" description="SAF" evidence="5">
    <location>
        <begin position="184"/>
        <end position="246"/>
    </location>
</feature>
<organism evidence="6 7">
    <name type="scientific">Pelagibacterium lacus</name>
    <dbReference type="NCBI Taxonomy" id="2282655"/>
    <lineage>
        <taxon>Bacteria</taxon>
        <taxon>Pseudomonadati</taxon>
        <taxon>Pseudomonadota</taxon>
        <taxon>Alphaproteobacteria</taxon>
        <taxon>Hyphomicrobiales</taxon>
        <taxon>Devosiaceae</taxon>
        <taxon>Pelagibacterium</taxon>
    </lineage>
</organism>
<evidence type="ECO:0000313" key="7">
    <source>
        <dbReference type="Proteomes" id="UP000253759"/>
    </source>
</evidence>
<gene>
    <name evidence="6" type="primary">flgA</name>
    <name evidence="6" type="ORF">DVH29_02410</name>
</gene>
<dbReference type="EMBL" id="QQNH01000002">
    <property type="protein sequence ID" value="RDE10260.1"/>
    <property type="molecule type" value="Genomic_DNA"/>
</dbReference>
<dbReference type="InterPro" id="IPR013974">
    <property type="entry name" value="SAF"/>
</dbReference>
<dbReference type="AlphaFoldDB" id="A0A369WA67"/>
<dbReference type="RefSeq" id="WP_114644556.1">
    <property type="nucleotide sequence ID" value="NZ_QQNH01000002.1"/>
</dbReference>
<comment type="subcellular location">
    <subcellularLocation>
        <location evidence="1">Periplasm</location>
    </subcellularLocation>
</comment>
<keyword evidence="3" id="KW-0574">Periplasm</keyword>
<dbReference type="InterPro" id="IPR017585">
    <property type="entry name" value="SAF_FlgA"/>
</dbReference>
<dbReference type="SMART" id="SM00858">
    <property type="entry name" value="SAF"/>
    <property type="match status" value="1"/>
</dbReference>
<keyword evidence="6" id="KW-0969">Cilium</keyword>
<name>A0A369WA67_9HYPH</name>